<evidence type="ECO:0000313" key="3">
    <source>
        <dbReference type="EMBL" id="GIG41990.1"/>
    </source>
</evidence>
<dbReference type="GO" id="GO:0016616">
    <property type="term" value="F:oxidoreductase activity, acting on the CH-OH group of donors, NAD or NADP as acceptor"/>
    <property type="evidence" value="ECO:0007669"/>
    <property type="project" value="TreeGrafter"/>
</dbReference>
<organism evidence="3 4">
    <name type="scientific">Dactylosporangium siamense</name>
    <dbReference type="NCBI Taxonomy" id="685454"/>
    <lineage>
        <taxon>Bacteria</taxon>
        <taxon>Bacillati</taxon>
        <taxon>Actinomycetota</taxon>
        <taxon>Actinomycetes</taxon>
        <taxon>Micromonosporales</taxon>
        <taxon>Micromonosporaceae</taxon>
        <taxon>Dactylosporangium</taxon>
    </lineage>
</organism>
<dbReference type="PRINTS" id="PR00080">
    <property type="entry name" value="SDRFAMILY"/>
</dbReference>
<dbReference type="EMBL" id="BONQ01000002">
    <property type="protein sequence ID" value="GIG41990.1"/>
    <property type="molecule type" value="Genomic_DNA"/>
</dbReference>
<comment type="caution">
    <text evidence="3">The sequence shown here is derived from an EMBL/GenBank/DDBJ whole genome shotgun (WGS) entry which is preliminary data.</text>
</comment>
<dbReference type="SUPFAM" id="SSF51735">
    <property type="entry name" value="NAD(P)-binding Rossmann-fold domains"/>
    <property type="match status" value="1"/>
</dbReference>
<evidence type="ECO:0000313" key="4">
    <source>
        <dbReference type="Proteomes" id="UP000660611"/>
    </source>
</evidence>
<dbReference type="Proteomes" id="UP000660611">
    <property type="component" value="Unassembled WGS sequence"/>
</dbReference>
<sequence>MGQLDGKVAIVTGGSRGIGEGIARRLAAEGAAVALTYHGSNETAELVAKEITGSGGRAVALRVDSGDRAAVREGVRQVVDRFGRLDILVNNAGVAVVAPIGDLPDEVYDRSVAVNLTGVFTASQEALRHLGAGGRIITIGSVNADRVHFGGGSVYALTKAGIAGFTRALAREVGPRGITVNTVQPGPVDTAMNPADGPFAGFTRPHIAVDRYGSPAEVASLVAYLAGPESSYVTGATLNADGGYSA</sequence>
<accession>A0A919PG63</accession>
<evidence type="ECO:0000256" key="1">
    <source>
        <dbReference type="ARBA" id="ARBA00006484"/>
    </source>
</evidence>
<dbReference type="FunFam" id="3.40.50.720:FF:000084">
    <property type="entry name" value="Short-chain dehydrogenase reductase"/>
    <property type="match status" value="1"/>
</dbReference>
<evidence type="ECO:0000256" key="2">
    <source>
        <dbReference type="ARBA" id="ARBA00023002"/>
    </source>
</evidence>
<dbReference type="Gene3D" id="3.40.50.720">
    <property type="entry name" value="NAD(P)-binding Rossmann-like Domain"/>
    <property type="match status" value="1"/>
</dbReference>
<dbReference type="AlphaFoldDB" id="A0A919PG63"/>
<dbReference type="RefSeq" id="WP_203843882.1">
    <property type="nucleotide sequence ID" value="NZ_BAAAVW010000003.1"/>
</dbReference>
<comment type="similarity">
    <text evidence="1">Belongs to the short-chain dehydrogenases/reductases (SDR) family.</text>
</comment>
<dbReference type="InterPro" id="IPR036291">
    <property type="entry name" value="NAD(P)-bd_dom_sf"/>
</dbReference>
<keyword evidence="4" id="KW-1185">Reference proteome</keyword>
<reference evidence="3" key="1">
    <citation type="submission" date="2021-01" db="EMBL/GenBank/DDBJ databases">
        <title>Whole genome shotgun sequence of Dactylosporangium siamense NBRC 106093.</title>
        <authorList>
            <person name="Komaki H."/>
            <person name="Tamura T."/>
        </authorList>
    </citation>
    <scope>NUCLEOTIDE SEQUENCE</scope>
    <source>
        <strain evidence="3">NBRC 106093</strain>
    </source>
</reference>
<dbReference type="Pfam" id="PF13561">
    <property type="entry name" value="adh_short_C2"/>
    <property type="match status" value="1"/>
</dbReference>
<dbReference type="PRINTS" id="PR00081">
    <property type="entry name" value="GDHRDH"/>
</dbReference>
<gene>
    <name evidence="3" type="primary">fabG_1</name>
    <name evidence="3" type="ORF">Dsi01nite_000310</name>
</gene>
<dbReference type="PANTHER" id="PTHR42760:SF50">
    <property type="entry name" value="SHORT-CHAIN DEHYDROGENASE-RELATED"/>
    <property type="match status" value="1"/>
</dbReference>
<dbReference type="PANTHER" id="PTHR42760">
    <property type="entry name" value="SHORT-CHAIN DEHYDROGENASES/REDUCTASES FAMILY MEMBER"/>
    <property type="match status" value="1"/>
</dbReference>
<dbReference type="InterPro" id="IPR002347">
    <property type="entry name" value="SDR_fam"/>
</dbReference>
<name>A0A919PG63_9ACTN</name>
<protein>
    <submittedName>
        <fullName evidence="3">3-ketoacyl-ACP reductase</fullName>
    </submittedName>
</protein>
<proteinExistence type="inferred from homology"/>
<keyword evidence="2" id="KW-0560">Oxidoreductase</keyword>